<dbReference type="GO" id="GO:0005737">
    <property type="term" value="C:cytoplasm"/>
    <property type="evidence" value="ECO:0007669"/>
    <property type="project" value="UniProtKB-SubCell"/>
</dbReference>
<gene>
    <name evidence="12" type="ORF">DO021_01810</name>
</gene>
<dbReference type="Gene3D" id="1.10.443.10">
    <property type="entry name" value="Intergrase catalytic core"/>
    <property type="match status" value="1"/>
</dbReference>
<organism evidence="12 13">
    <name type="scientific">Desulfobacter hydrogenophilus</name>
    <dbReference type="NCBI Taxonomy" id="2291"/>
    <lineage>
        <taxon>Bacteria</taxon>
        <taxon>Pseudomonadati</taxon>
        <taxon>Thermodesulfobacteriota</taxon>
        <taxon>Desulfobacteria</taxon>
        <taxon>Desulfobacterales</taxon>
        <taxon>Desulfobacteraceae</taxon>
        <taxon>Desulfobacter</taxon>
    </lineage>
</organism>
<dbReference type="Proteomes" id="UP000248798">
    <property type="component" value="Unassembled WGS sequence"/>
</dbReference>
<evidence type="ECO:0000256" key="6">
    <source>
        <dbReference type="ARBA" id="ARBA00023125"/>
    </source>
</evidence>
<evidence type="ECO:0000256" key="4">
    <source>
        <dbReference type="ARBA" id="ARBA00022829"/>
    </source>
</evidence>
<dbReference type="Pfam" id="PF00589">
    <property type="entry name" value="Phage_integrase"/>
    <property type="match status" value="1"/>
</dbReference>
<sequence>MAPDHILPEICQRYLDYYSHQVRAQGSVRGMQRILTGLDIYLQKSGVPLNEISIQKVDQFLALYNTNYSIGTAKSNRSYLRQFLRYLYLNQYIKKDLAPLIVSPPEFGQLKPPKFLHSHEVQKLFDSLDLSTAKNLRTNATMHLAYYLGLRPQEISSLTLDDISFRQKEIFIRSRKNCSPAHLPLPDNIIKAITAYIVGGRPETQSRVLFLQLIPPYKPVNRCDIPRYIKKCMTENNLESSTYWLRHSFAQNMLESGMSIYEIKEMMGHKSIDSTKKYLSIHIGLMREVILDETF</sequence>
<evidence type="ECO:0000256" key="5">
    <source>
        <dbReference type="ARBA" id="ARBA00022908"/>
    </source>
</evidence>
<name>A0A328FJ26_9BACT</name>
<dbReference type="InterPro" id="IPR013762">
    <property type="entry name" value="Integrase-like_cat_sf"/>
</dbReference>
<feature type="domain" description="Core-binding (CB)" evidence="11">
    <location>
        <begin position="5"/>
        <end position="88"/>
    </location>
</feature>
<accession>A0A328FJ26</accession>
<comment type="subcellular location">
    <subcellularLocation>
        <location evidence="1">Cytoplasm</location>
    </subcellularLocation>
</comment>
<dbReference type="EMBL" id="QLNI01000002">
    <property type="protein sequence ID" value="RAM03810.1"/>
    <property type="molecule type" value="Genomic_DNA"/>
</dbReference>
<feature type="domain" description="Tyr recombinase" evidence="10">
    <location>
        <begin position="111"/>
        <end position="291"/>
    </location>
</feature>
<dbReference type="PROSITE" id="PS51898">
    <property type="entry name" value="TYR_RECOMBINASE"/>
    <property type="match status" value="1"/>
</dbReference>
<evidence type="ECO:0000313" key="13">
    <source>
        <dbReference type="Proteomes" id="UP000248798"/>
    </source>
</evidence>
<dbReference type="PROSITE" id="PS51900">
    <property type="entry name" value="CB"/>
    <property type="match status" value="1"/>
</dbReference>
<dbReference type="GO" id="GO:0051301">
    <property type="term" value="P:cell division"/>
    <property type="evidence" value="ECO:0007669"/>
    <property type="project" value="UniProtKB-KW"/>
</dbReference>
<keyword evidence="5" id="KW-0229">DNA integration</keyword>
<keyword evidence="3" id="KW-0132">Cell division</keyword>
<dbReference type="InterPro" id="IPR010998">
    <property type="entry name" value="Integrase_recombinase_N"/>
</dbReference>
<evidence type="ECO:0000259" key="10">
    <source>
        <dbReference type="PROSITE" id="PS51898"/>
    </source>
</evidence>
<dbReference type="AlphaFoldDB" id="A0A328FJ26"/>
<dbReference type="InterPro" id="IPR050090">
    <property type="entry name" value="Tyrosine_recombinase_XerCD"/>
</dbReference>
<dbReference type="PANTHER" id="PTHR30349">
    <property type="entry name" value="PHAGE INTEGRASE-RELATED"/>
    <property type="match status" value="1"/>
</dbReference>
<proteinExistence type="predicted"/>
<reference evidence="12 13" key="1">
    <citation type="submission" date="2018-06" db="EMBL/GenBank/DDBJ databases">
        <title>Complete Genome Sequence of Desulfobacter hydrogenophilus (DSM3380).</title>
        <authorList>
            <person name="Marietou A."/>
            <person name="Schreiber L."/>
            <person name="Marshall I."/>
            <person name="Jorgensen B."/>
        </authorList>
    </citation>
    <scope>NUCLEOTIDE SEQUENCE [LARGE SCALE GENOMIC DNA]</scope>
    <source>
        <strain evidence="12 13">DSM 3380</strain>
    </source>
</reference>
<evidence type="ECO:0000259" key="11">
    <source>
        <dbReference type="PROSITE" id="PS51900"/>
    </source>
</evidence>
<evidence type="ECO:0000256" key="9">
    <source>
        <dbReference type="PROSITE-ProRule" id="PRU01248"/>
    </source>
</evidence>
<keyword evidence="6 9" id="KW-0238">DNA-binding</keyword>
<dbReference type="GO" id="GO:0006310">
    <property type="term" value="P:DNA recombination"/>
    <property type="evidence" value="ECO:0007669"/>
    <property type="project" value="UniProtKB-KW"/>
</dbReference>
<evidence type="ECO:0000313" key="12">
    <source>
        <dbReference type="EMBL" id="RAM03810.1"/>
    </source>
</evidence>
<comment type="caution">
    <text evidence="12">The sequence shown here is derived from an EMBL/GenBank/DDBJ whole genome shotgun (WGS) entry which is preliminary data.</text>
</comment>
<evidence type="ECO:0000256" key="8">
    <source>
        <dbReference type="ARBA" id="ARBA00023306"/>
    </source>
</evidence>
<dbReference type="PANTHER" id="PTHR30349:SF77">
    <property type="entry name" value="TYROSINE RECOMBINASE XERC"/>
    <property type="match status" value="1"/>
</dbReference>
<keyword evidence="2" id="KW-0963">Cytoplasm</keyword>
<dbReference type="GO" id="GO:0015074">
    <property type="term" value="P:DNA integration"/>
    <property type="evidence" value="ECO:0007669"/>
    <property type="project" value="UniProtKB-KW"/>
</dbReference>
<keyword evidence="7" id="KW-0233">DNA recombination</keyword>
<dbReference type="InterPro" id="IPR044068">
    <property type="entry name" value="CB"/>
</dbReference>
<dbReference type="GO" id="GO:0003677">
    <property type="term" value="F:DNA binding"/>
    <property type="evidence" value="ECO:0007669"/>
    <property type="project" value="UniProtKB-UniRule"/>
</dbReference>
<keyword evidence="4" id="KW-0159">Chromosome partition</keyword>
<dbReference type="SUPFAM" id="SSF56349">
    <property type="entry name" value="DNA breaking-rejoining enzymes"/>
    <property type="match status" value="1"/>
</dbReference>
<evidence type="ECO:0000256" key="2">
    <source>
        <dbReference type="ARBA" id="ARBA00022490"/>
    </source>
</evidence>
<protein>
    <submittedName>
        <fullName evidence="12">Integrase</fullName>
    </submittedName>
</protein>
<dbReference type="InterPro" id="IPR011010">
    <property type="entry name" value="DNA_brk_join_enz"/>
</dbReference>
<keyword evidence="8" id="KW-0131">Cell cycle</keyword>
<evidence type="ECO:0000256" key="1">
    <source>
        <dbReference type="ARBA" id="ARBA00004496"/>
    </source>
</evidence>
<dbReference type="Gene3D" id="1.10.150.130">
    <property type="match status" value="1"/>
</dbReference>
<evidence type="ECO:0000256" key="3">
    <source>
        <dbReference type="ARBA" id="ARBA00022618"/>
    </source>
</evidence>
<dbReference type="GO" id="GO:0007059">
    <property type="term" value="P:chromosome segregation"/>
    <property type="evidence" value="ECO:0007669"/>
    <property type="project" value="UniProtKB-KW"/>
</dbReference>
<dbReference type="InterPro" id="IPR002104">
    <property type="entry name" value="Integrase_catalytic"/>
</dbReference>
<evidence type="ECO:0000256" key="7">
    <source>
        <dbReference type="ARBA" id="ARBA00023172"/>
    </source>
</evidence>